<organism evidence="5 6">
    <name type="scientific">Cymbomonas tetramitiformis</name>
    <dbReference type="NCBI Taxonomy" id="36881"/>
    <lineage>
        <taxon>Eukaryota</taxon>
        <taxon>Viridiplantae</taxon>
        <taxon>Chlorophyta</taxon>
        <taxon>Pyramimonadophyceae</taxon>
        <taxon>Pyramimonadales</taxon>
        <taxon>Pyramimonadaceae</taxon>
        <taxon>Cymbomonas</taxon>
    </lineage>
</organism>
<feature type="region of interest" description="Disordered" evidence="4">
    <location>
        <begin position="1"/>
        <end position="21"/>
    </location>
</feature>
<dbReference type="InterPro" id="IPR027235">
    <property type="entry name" value="PFD2"/>
</dbReference>
<feature type="region of interest" description="Disordered" evidence="4">
    <location>
        <begin position="122"/>
        <end position="149"/>
    </location>
</feature>
<reference evidence="5 6" key="1">
    <citation type="journal article" date="2015" name="Genome Biol. Evol.">
        <title>Comparative Genomics of a Bacterivorous Green Alga Reveals Evolutionary Causalities and Consequences of Phago-Mixotrophic Mode of Nutrition.</title>
        <authorList>
            <person name="Burns J.A."/>
            <person name="Paasch A."/>
            <person name="Narechania A."/>
            <person name="Kim E."/>
        </authorList>
    </citation>
    <scope>NUCLEOTIDE SEQUENCE [LARGE SCALE GENOMIC DNA]</scope>
    <source>
        <strain evidence="5 6">PLY_AMNH</strain>
    </source>
</reference>
<dbReference type="SUPFAM" id="SSF46579">
    <property type="entry name" value="Prefoldin"/>
    <property type="match status" value="1"/>
</dbReference>
<keyword evidence="6" id="KW-1185">Reference proteome</keyword>
<dbReference type="GO" id="GO:0016272">
    <property type="term" value="C:prefoldin complex"/>
    <property type="evidence" value="ECO:0007669"/>
    <property type="project" value="InterPro"/>
</dbReference>
<evidence type="ECO:0000256" key="3">
    <source>
        <dbReference type="SAM" id="Coils"/>
    </source>
</evidence>
<dbReference type="FunFam" id="1.10.287.370:FF:000002">
    <property type="entry name" value="Prefoldin subunit 2"/>
    <property type="match status" value="1"/>
</dbReference>
<evidence type="ECO:0008006" key="7">
    <source>
        <dbReference type="Google" id="ProtNLM"/>
    </source>
</evidence>
<protein>
    <recommendedName>
        <fullName evidence="7">Prefoldin subunit 2</fullName>
    </recommendedName>
</protein>
<dbReference type="EMBL" id="LGRX02002457">
    <property type="protein sequence ID" value="KAK3284195.1"/>
    <property type="molecule type" value="Genomic_DNA"/>
</dbReference>
<dbReference type="GO" id="GO:0006457">
    <property type="term" value="P:protein folding"/>
    <property type="evidence" value="ECO:0007669"/>
    <property type="project" value="InterPro"/>
</dbReference>
<evidence type="ECO:0000256" key="2">
    <source>
        <dbReference type="ARBA" id="ARBA00023186"/>
    </source>
</evidence>
<dbReference type="InterPro" id="IPR002777">
    <property type="entry name" value="PFD_beta-like"/>
</dbReference>
<proteinExistence type="inferred from homology"/>
<evidence type="ECO:0000256" key="4">
    <source>
        <dbReference type="SAM" id="MobiDB-lite"/>
    </source>
</evidence>
<dbReference type="Proteomes" id="UP001190700">
    <property type="component" value="Unassembled WGS sequence"/>
</dbReference>
<comment type="similarity">
    <text evidence="1">Belongs to the prefoldin subunit beta family.</text>
</comment>
<comment type="caution">
    <text evidence="5">The sequence shown here is derived from an EMBL/GenBank/DDBJ whole genome shotgun (WGS) entry which is preliminary data.</text>
</comment>
<keyword evidence="3" id="KW-0175">Coiled coil</keyword>
<sequence length="149" mass="16688">MSETKADKPESKAAEQPEFGNEQAVIQHFQGMRTELGQLWSKIGELDIDRNEHTLVIDAIEPLDATRKCFRLIGGVLVERTVGEVLPAVKKNREGLEMVIERLRQQLEKKKTELAEFQAKHKIRIKGEDAPEDSSQKASTSAQPQGVLA</sequence>
<feature type="compositionally biased region" description="Polar residues" evidence="4">
    <location>
        <begin position="136"/>
        <end position="149"/>
    </location>
</feature>
<dbReference type="AlphaFoldDB" id="A0AAE0LGS5"/>
<dbReference type="GO" id="GO:0009409">
    <property type="term" value="P:response to cold"/>
    <property type="evidence" value="ECO:0007669"/>
    <property type="project" value="UniProtKB-ARBA"/>
</dbReference>
<keyword evidence="2" id="KW-0143">Chaperone</keyword>
<evidence type="ECO:0000313" key="6">
    <source>
        <dbReference type="Proteomes" id="UP001190700"/>
    </source>
</evidence>
<dbReference type="CDD" id="cd23163">
    <property type="entry name" value="Prefoldin_2"/>
    <property type="match status" value="1"/>
</dbReference>
<feature type="coiled-coil region" evidence="3">
    <location>
        <begin position="86"/>
        <end position="120"/>
    </location>
</feature>
<dbReference type="GO" id="GO:0051082">
    <property type="term" value="F:unfolded protein binding"/>
    <property type="evidence" value="ECO:0007669"/>
    <property type="project" value="InterPro"/>
</dbReference>
<dbReference type="Pfam" id="PF01920">
    <property type="entry name" value="Prefoldin_2"/>
    <property type="match status" value="1"/>
</dbReference>
<dbReference type="PANTHER" id="PTHR13303">
    <property type="entry name" value="PREFOLDIN SUBUNIT 2"/>
    <property type="match status" value="1"/>
</dbReference>
<evidence type="ECO:0000313" key="5">
    <source>
        <dbReference type="EMBL" id="KAK3284195.1"/>
    </source>
</evidence>
<accession>A0AAE0LGS5</accession>
<feature type="compositionally biased region" description="Basic and acidic residues" evidence="4">
    <location>
        <begin position="1"/>
        <end position="15"/>
    </location>
</feature>
<name>A0AAE0LGS5_9CHLO</name>
<gene>
    <name evidence="5" type="ORF">CYMTET_8142</name>
</gene>
<dbReference type="Gene3D" id="1.10.287.370">
    <property type="match status" value="1"/>
</dbReference>
<evidence type="ECO:0000256" key="1">
    <source>
        <dbReference type="ARBA" id="ARBA00008045"/>
    </source>
</evidence>
<dbReference type="InterPro" id="IPR009053">
    <property type="entry name" value="Prefoldin"/>
</dbReference>